<dbReference type="EMBL" id="MT143738">
    <property type="protein sequence ID" value="QJB01842.1"/>
    <property type="molecule type" value="Genomic_DNA"/>
</dbReference>
<dbReference type="SUPFAM" id="SSF52540">
    <property type="entry name" value="P-loop containing nucleoside triphosphate hydrolases"/>
    <property type="match status" value="1"/>
</dbReference>
<organism evidence="2">
    <name type="scientific">viral metagenome</name>
    <dbReference type="NCBI Taxonomy" id="1070528"/>
    <lineage>
        <taxon>unclassified sequences</taxon>
        <taxon>metagenomes</taxon>
        <taxon>organismal metagenomes</taxon>
    </lineage>
</organism>
<feature type="domain" description="SF4 helicase" evidence="1">
    <location>
        <begin position="159"/>
        <end position="390"/>
    </location>
</feature>
<reference evidence="2" key="1">
    <citation type="submission" date="2020-03" db="EMBL/GenBank/DDBJ databases">
        <title>The deep terrestrial virosphere.</title>
        <authorList>
            <person name="Holmfeldt K."/>
            <person name="Nilsson E."/>
            <person name="Simone D."/>
            <person name="Lopez-Fernandez M."/>
            <person name="Wu X."/>
            <person name="de Brujin I."/>
            <person name="Lundin D."/>
            <person name="Andersson A."/>
            <person name="Bertilsson S."/>
            <person name="Dopson M."/>
        </authorList>
    </citation>
    <scope>NUCLEOTIDE SEQUENCE</scope>
    <source>
        <strain evidence="2">MM171B01839</strain>
    </source>
</reference>
<dbReference type="GO" id="GO:0005524">
    <property type="term" value="F:ATP binding"/>
    <property type="evidence" value="ECO:0007669"/>
    <property type="project" value="InterPro"/>
</dbReference>
<keyword evidence="2" id="KW-0547">Nucleotide-binding</keyword>
<keyword evidence="2" id="KW-0347">Helicase</keyword>
<gene>
    <name evidence="2" type="ORF">MM171B01839_0005</name>
</gene>
<dbReference type="InterPro" id="IPR007694">
    <property type="entry name" value="DNA_helicase_DnaB-like_C"/>
</dbReference>
<dbReference type="GO" id="GO:0003678">
    <property type="term" value="F:DNA helicase activity"/>
    <property type="evidence" value="ECO:0007669"/>
    <property type="project" value="InterPro"/>
</dbReference>
<dbReference type="GO" id="GO:0006260">
    <property type="term" value="P:DNA replication"/>
    <property type="evidence" value="ECO:0007669"/>
    <property type="project" value="InterPro"/>
</dbReference>
<evidence type="ECO:0000259" key="1">
    <source>
        <dbReference type="Pfam" id="PF03796"/>
    </source>
</evidence>
<sequence length="428" mass="48677">MTELSDDRLFRLKILACTLSPRIMSSYGPILLPQYFQQQDEHDTCDAIRGYWQTYRKPPPLEDLRDMLKGDYPDLLQVLYDGLAEWDLSYAADRMVQFCQEQAAKIAVLESLPDVESGDLSKVVERLKEAMKIGEDIGYRGIHVNDPGEWLPYVQTEKIPTGLVHLDICLEGGLAKGELGVFLAPPNYGKSMALINVGFGAAGPISQSNVAHFSFEMNDDVVAKRYGARLLFRFPNRHGDNDQYEKDFRRYAQYILPGKIRAFRVTGDVNVIRYHLDRLIDEGFIPDLIIVDYGDEVSAQRHYSDHWVEAGSVFKDLRDLGHDYGCPVWTATQANRSALGKEIITMKEIAESIRKAAIADVIIAICQTWEEEQNEQARLFLAKIRDGRARRMLRAKYYTPEQALITTGFVTNKENLYAYLDDDGKGEN</sequence>
<dbReference type="Gene3D" id="3.40.50.300">
    <property type="entry name" value="P-loop containing nucleotide triphosphate hydrolases"/>
    <property type="match status" value="1"/>
</dbReference>
<dbReference type="AlphaFoldDB" id="A0A6M3MAH7"/>
<dbReference type="InterPro" id="IPR027417">
    <property type="entry name" value="P-loop_NTPase"/>
</dbReference>
<name>A0A6M3MAH7_9ZZZZ</name>
<dbReference type="Pfam" id="PF03796">
    <property type="entry name" value="DnaB_C"/>
    <property type="match status" value="1"/>
</dbReference>
<protein>
    <submittedName>
        <fullName evidence="2">Putative helicase</fullName>
    </submittedName>
</protein>
<accession>A0A6M3MAH7</accession>
<keyword evidence="2" id="KW-0067">ATP-binding</keyword>
<keyword evidence="2" id="KW-0378">Hydrolase</keyword>
<proteinExistence type="predicted"/>
<evidence type="ECO:0000313" key="2">
    <source>
        <dbReference type="EMBL" id="QJB01842.1"/>
    </source>
</evidence>